<sequence>MKKSVFIYAIGVASVALAGAGLLGGGGSPDDWFVPRPEFVPPPLSALCFLLAGAAPLMPGSRPRLVGRGPALAGIGIAAIAAAALLQDIGGVPFDLRALLFPDPRPAAGPYPLGMSLNAATVFLLCGLVLALGGRVRSKWSGALALVFLISITAFGLLDMAGNLLRLDTIYTWYEYARMSVATAVGVTVLSAGLWAMALRSEWLDRFFGDREDRKITLIAAVIVLFVALSAALAGFSLMAVKTEEVLTDSLRISLANRLRHYQAGIEDAIGDAVLIGQRPRLKTLMTKASAGVLSAAERREVEAILDNIKQTTGVSAVALHDVAARFVGERGSFVTESELRARLPGAHPVTLFWHEGAMLNVSVAMSDQDRLIAVLNADIPLPALDRLMDDVTGLGKTGAMAVCAPLGELMQCFPNRTNNFKVIKIKRDIQGQPLAMSHALDGKTGVLSALDAQGQKVIAAYGPIGNLGLGMVVRARAAELYQPIRSQFQAMLPLLLMLVFGALLLLRWQITPLAGKLVREIGERKSAEQRLGHLAHHDVLTGLPNRILFNDRLSQALIEATRHEHLAAVLFLDLDRFKTINDTLGHEVGDQLLKAVAGRLSECLRAGDTVARLGGDEFALILPDISHVDHVSRIAEKVQSSFGRPFHIGGRDLFVTASMGITLYPFDDNNIDGLLKNADIAMYRAKEQGRNNYQYYTAEMNAQALERLTMENQLRHALERDELVLHYQPQVDLASGEICGVEAMLRWQHPEFGLVRPDQFISLARKPG</sequence>
<evidence type="ECO:0000259" key="3">
    <source>
        <dbReference type="PROSITE" id="PS50887"/>
    </source>
</evidence>
<name>A0A1F6TBD6_9PROT</name>
<evidence type="ECO:0000259" key="2">
    <source>
        <dbReference type="PROSITE" id="PS50883"/>
    </source>
</evidence>
<dbReference type="InterPro" id="IPR001633">
    <property type="entry name" value="EAL_dom"/>
</dbReference>
<dbReference type="InterPro" id="IPR035919">
    <property type="entry name" value="EAL_sf"/>
</dbReference>
<evidence type="ECO:0008006" key="6">
    <source>
        <dbReference type="Google" id="ProtNLM"/>
    </source>
</evidence>
<proteinExistence type="predicted"/>
<dbReference type="CDD" id="cd18774">
    <property type="entry name" value="PDC2_HK_sensor"/>
    <property type="match status" value="1"/>
</dbReference>
<dbReference type="Gene3D" id="3.30.70.270">
    <property type="match status" value="1"/>
</dbReference>
<dbReference type="CDD" id="cd01948">
    <property type="entry name" value="EAL"/>
    <property type="match status" value="1"/>
</dbReference>
<dbReference type="Gene3D" id="3.20.20.450">
    <property type="entry name" value="EAL domain"/>
    <property type="match status" value="1"/>
</dbReference>
<gene>
    <name evidence="4" type="ORF">A2150_07800</name>
</gene>
<dbReference type="Pfam" id="PF00563">
    <property type="entry name" value="EAL"/>
    <property type="match status" value="1"/>
</dbReference>
<organism evidence="4 5">
    <name type="scientific">Candidatus Muproteobacteria bacterium RBG_16_64_11</name>
    <dbReference type="NCBI Taxonomy" id="1817758"/>
    <lineage>
        <taxon>Bacteria</taxon>
        <taxon>Pseudomonadati</taxon>
        <taxon>Pseudomonadota</taxon>
        <taxon>Candidatus Muproteobacteria</taxon>
    </lineage>
</organism>
<dbReference type="EMBL" id="MFSS01000090">
    <property type="protein sequence ID" value="OGI42433.1"/>
    <property type="molecule type" value="Genomic_DNA"/>
</dbReference>
<dbReference type="PROSITE" id="PS50883">
    <property type="entry name" value="EAL"/>
    <property type="match status" value="1"/>
</dbReference>
<dbReference type="GO" id="GO:0003824">
    <property type="term" value="F:catalytic activity"/>
    <property type="evidence" value="ECO:0007669"/>
    <property type="project" value="UniProtKB-ARBA"/>
</dbReference>
<feature type="transmembrane region" description="Helical" evidence="1">
    <location>
        <begin position="39"/>
        <end position="58"/>
    </location>
</feature>
<dbReference type="InterPro" id="IPR029787">
    <property type="entry name" value="Nucleotide_cyclase"/>
</dbReference>
<dbReference type="STRING" id="1817758.A2150_07800"/>
<comment type="caution">
    <text evidence="4">The sequence shown here is derived from an EMBL/GenBank/DDBJ whole genome shotgun (WGS) entry which is preliminary data.</text>
</comment>
<feature type="transmembrane region" description="Helical" evidence="1">
    <location>
        <begin position="218"/>
        <end position="241"/>
    </location>
</feature>
<keyword evidence="1" id="KW-1133">Transmembrane helix</keyword>
<dbReference type="Pfam" id="PF00990">
    <property type="entry name" value="GGDEF"/>
    <property type="match status" value="1"/>
</dbReference>
<feature type="transmembrane region" description="Helical" evidence="1">
    <location>
        <begin position="5"/>
        <end position="27"/>
    </location>
</feature>
<feature type="domain" description="EAL" evidence="2">
    <location>
        <begin position="708"/>
        <end position="769"/>
    </location>
</feature>
<feature type="transmembrane region" description="Helical" evidence="1">
    <location>
        <begin position="110"/>
        <end position="132"/>
    </location>
</feature>
<evidence type="ECO:0000313" key="5">
    <source>
        <dbReference type="Proteomes" id="UP000177925"/>
    </source>
</evidence>
<dbReference type="FunFam" id="3.30.70.270:FF:000001">
    <property type="entry name" value="Diguanylate cyclase domain protein"/>
    <property type="match status" value="1"/>
</dbReference>
<dbReference type="PANTHER" id="PTHR44757:SF2">
    <property type="entry name" value="BIOFILM ARCHITECTURE MAINTENANCE PROTEIN MBAA"/>
    <property type="match status" value="1"/>
</dbReference>
<dbReference type="SUPFAM" id="SSF141868">
    <property type="entry name" value="EAL domain-like"/>
    <property type="match status" value="1"/>
</dbReference>
<dbReference type="PANTHER" id="PTHR44757">
    <property type="entry name" value="DIGUANYLATE CYCLASE DGCP"/>
    <property type="match status" value="1"/>
</dbReference>
<feature type="transmembrane region" description="Helical" evidence="1">
    <location>
        <begin position="144"/>
        <end position="164"/>
    </location>
</feature>
<feature type="domain" description="GGDEF" evidence="3">
    <location>
        <begin position="566"/>
        <end position="699"/>
    </location>
</feature>
<dbReference type="SUPFAM" id="SSF55073">
    <property type="entry name" value="Nucleotide cyclase"/>
    <property type="match status" value="1"/>
</dbReference>
<dbReference type="InterPro" id="IPR052155">
    <property type="entry name" value="Biofilm_reg_signaling"/>
</dbReference>
<dbReference type="AlphaFoldDB" id="A0A1F6TBD6"/>
<dbReference type="InterPro" id="IPR043128">
    <property type="entry name" value="Rev_trsase/Diguanyl_cyclase"/>
</dbReference>
<dbReference type="CDD" id="cd01949">
    <property type="entry name" value="GGDEF"/>
    <property type="match status" value="1"/>
</dbReference>
<dbReference type="PROSITE" id="PS50887">
    <property type="entry name" value="GGDEF"/>
    <property type="match status" value="1"/>
</dbReference>
<feature type="transmembrane region" description="Helical" evidence="1">
    <location>
        <begin position="176"/>
        <end position="197"/>
    </location>
</feature>
<dbReference type="NCBIfam" id="TIGR00254">
    <property type="entry name" value="GGDEF"/>
    <property type="match status" value="1"/>
</dbReference>
<dbReference type="Gene3D" id="3.30.450.20">
    <property type="entry name" value="PAS domain"/>
    <property type="match status" value="1"/>
</dbReference>
<protein>
    <recommendedName>
        <fullName evidence="6">GGDEF domain-containing protein</fullName>
    </recommendedName>
</protein>
<dbReference type="Proteomes" id="UP000177925">
    <property type="component" value="Unassembled WGS sequence"/>
</dbReference>
<dbReference type="InterPro" id="IPR000160">
    <property type="entry name" value="GGDEF_dom"/>
</dbReference>
<dbReference type="SMART" id="SM00267">
    <property type="entry name" value="GGDEF"/>
    <property type="match status" value="1"/>
</dbReference>
<keyword evidence="1" id="KW-0812">Transmembrane</keyword>
<feature type="transmembrane region" description="Helical" evidence="1">
    <location>
        <begin position="70"/>
        <end position="90"/>
    </location>
</feature>
<evidence type="ECO:0000256" key="1">
    <source>
        <dbReference type="SAM" id="Phobius"/>
    </source>
</evidence>
<keyword evidence="1" id="KW-0472">Membrane</keyword>
<evidence type="ECO:0000313" key="4">
    <source>
        <dbReference type="EMBL" id="OGI42433.1"/>
    </source>
</evidence>
<reference evidence="4 5" key="1">
    <citation type="journal article" date="2016" name="Nat. Commun.">
        <title>Thousands of microbial genomes shed light on interconnected biogeochemical processes in an aquifer system.</title>
        <authorList>
            <person name="Anantharaman K."/>
            <person name="Brown C.T."/>
            <person name="Hug L.A."/>
            <person name="Sharon I."/>
            <person name="Castelle C.J."/>
            <person name="Probst A.J."/>
            <person name="Thomas B.C."/>
            <person name="Singh A."/>
            <person name="Wilkins M.J."/>
            <person name="Karaoz U."/>
            <person name="Brodie E.L."/>
            <person name="Williams K.H."/>
            <person name="Hubbard S.S."/>
            <person name="Banfield J.F."/>
        </authorList>
    </citation>
    <scope>NUCLEOTIDE SEQUENCE [LARGE SCALE GENOMIC DNA]</scope>
</reference>
<accession>A0A1F6TBD6</accession>